<feature type="domain" description="Transglycosylase SLT" evidence="2">
    <location>
        <begin position="49"/>
        <end position="355"/>
    </location>
</feature>
<feature type="signal peptide" evidence="1">
    <location>
        <begin position="1"/>
        <end position="28"/>
    </location>
</feature>
<name>A0A285IDR1_9GAMM</name>
<dbReference type="GO" id="GO:0009253">
    <property type="term" value="P:peptidoglycan catabolic process"/>
    <property type="evidence" value="ECO:0007669"/>
    <property type="project" value="TreeGrafter"/>
</dbReference>
<dbReference type="Gene3D" id="1.10.530.10">
    <property type="match status" value="1"/>
</dbReference>
<dbReference type="InterPro" id="IPR031304">
    <property type="entry name" value="SLT_2"/>
</dbReference>
<dbReference type="Pfam" id="PF13406">
    <property type="entry name" value="SLT_2"/>
    <property type="match status" value="1"/>
</dbReference>
<dbReference type="Gene3D" id="1.10.8.350">
    <property type="entry name" value="Bacterial muramidase"/>
    <property type="match status" value="1"/>
</dbReference>
<evidence type="ECO:0000259" key="2">
    <source>
        <dbReference type="Pfam" id="PF13406"/>
    </source>
</evidence>
<protein>
    <submittedName>
        <fullName evidence="3">Membrane-bound lytic murein transglycosylase B</fullName>
    </submittedName>
</protein>
<dbReference type="SUPFAM" id="SSF53955">
    <property type="entry name" value="Lysozyme-like"/>
    <property type="match status" value="1"/>
</dbReference>
<dbReference type="InterPro" id="IPR011970">
    <property type="entry name" value="MltB_2"/>
</dbReference>
<dbReference type="FunFam" id="1.10.8.350:FF:000001">
    <property type="entry name" value="Lytic murein transglycosylase B"/>
    <property type="match status" value="1"/>
</dbReference>
<reference evidence="4" key="1">
    <citation type="submission" date="2017-09" db="EMBL/GenBank/DDBJ databases">
        <authorList>
            <person name="Varghese N."/>
            <person name="Submissions S."/>
        </authorList>
    </citation>
    <scope>NUCLEOTIDE SEQUENCE [LARGE SCALE GENOMIC DNA]</scope>
    <source>
        <strain evidence="4">CGMCC 1.12461</strain>
    </source>
</reference>
<evidence type="ECO:0000313" key="4">
    <source>
        <dbReference type="Proteomes" id="UP000219353"/>
    </source>
</evidence>
<dbReference type="OrthoDB" id="9772911at2"/>
<keyword evidence="4" id="KW-1185">Reference proteome</keyword>
<dbReference type="RefSeq" id="WP_097110229.1">
    <property type="nucleotide sequence ID" value="NZ_OBEB01000001.1"/>
</dbReference>
<gene>
    <name evidence="3" type="ORF">SAMN06297280_1035</name>
</gene>
<proteinExistence type="predicted"/>
<dbReference type="AlphaFoldDB" id="A0A285IDR1"/>
<feature type="chain" id="PRO_5013126163" evidence="1">
    <location>
        <begin position="29"/>
        <end position="360"/>
    </location>
</feature>
<dbReference type="Proteomes" id="UP000219353">
    <property type="component" value="Unassembled WGS sequence"/>
</dbReference>
<dbReference type="InterPro" id="IPR023346">
    <property type="entry name" value="Lysozyme-like_dom_sf"/>
</dbReference>
<evidence type="ECO:0000256" key="1">
    <source>
        <dbReference type="SAM" id="SignalP"/>
    </source>
</evidence>
<sequence>MKLKLALKNLGLPALLASSLIHPAGSIAATSQTSNQPEAAAAEQPAKPSFEQYTAALRQEAEQKGYDQALLDEVFSSLTFHERVVKADQSQPEVVETLSTYLPKRVSDIRITMARGFYKQYLPELEKIGEKYGVQPRFIVALWGLESSFGRFMGNYSIPSALATLAYDGRRETFFRQEFFNALDILAEGHISFADMKGSWAGAMGQSQFMPSSFLAYAQDGDGDGKKDIWTNQLDVFASIANYLKQQDWDNSITWGREVVLPEGFDAGLAIQRGSLARTAWLGRWNDSARSLAKWNELGVRRLNGTDLPARDLQAALVLPDGEGGRAFLGYDNYKSLMHWNRSYYFVTSVGYLADLIIAE</sequence>
<dbReference type="PANTHER" id="PTHR30163">
    <property type="entry name" value="MEMBRANE-BOUND LYTIC MUREIN TRANSGLYCOSYLASE B"/>
    <property type="match status" value="1"/>
</dbReference>
<evidence type="ECO:0000313" key="3">
    <source>
        <dbReference type="EMBL" id="SNY46100.1"/>
    </source>
</evidence>
<dbReference type="PANTHER" id="PTHR30163:SF8">
    <property type="entry name" value="LYTIC MUREIN TRANSGLYCOSYLASE"/>
    <property type="match status" value="1"/>
</dbReference>
<dbReference type="EMBL" id="OBEB01000001">
    <property type="protein sequence ID" value="SNY46100.1"/>
    <property type="molecule type" value="Genomic_DNA"/>
</dbReference>
<dbReference type="NCBIfam" id="TIGR02283">
    <property type="entry name" value="MltB_2"/>
    <property type="match status" value="1"/>
</dbReference>
<keyword evidence="1" id="KW-0732">Signal</keyword>
<organism evidence="3 4">
    <name type="scientific">Arsukibacterium tuosuense</name>
    <dbReference type="NCBI Taxonomy" id="1323745"/>
    <lineage>
        <taxon>Bacteria</taxon>
        <taxon>Pseudomonadati</taxon>
        <taxon>Pseudomonadota</taxon>
        <taxon>Gammaproteobacteria</taxon>
        <taxon>Chromatiales</taxon>
        <taxon>Chromatiaceae</taxon>
        <taxon>Arsukibacterium</taxon>
    </lineage>
</organism>
<accession>A0A285IDR1</accession>
<dbReference type="CDD" id="cd13399">
    <property type="entry name" value="Slt35-like"/>
    <property type="match status" value="1"/>
</dbReference>
<dbReference type="GO" id="GO:0008933">
    <property type="term" value="F:peptidoglycan lytic transglycosylase activity"/>
    <property type="evidence" value="ECO:0007669"/>
    <property type="project" value="TreeGrafter"/>
</dbReference>
<dbReference type="InterPro" id="IPR043426">
    <property type="entry name" value="MltB-like"/>
</dbReference>